<dbReference type="SUPFAM" id="SSF143447">
    <property type="entry name" value="AMMECR1-like"/>
    <property type="match status" value="1"/>
</dbReference>
<dbReference type="Pfam" id="PF02900">
    <property type="entry name" value="LigB"/>
    <property type="match status" value="1"/>
</dbReference>
<dbReference type="NCBIfam" id="TIGR04335">
    <property type="entry name" value="AmmeMemoSam_A"/>
    <property type="match status" value="1"/>
</dbReference>
<dbReference type="Proteomes" id="UP001523565">
    <property type="component" value="Unassembled WGS sequence"/>
</dbReference>
<dbReference type="Gene3D" id="3.40.830.10">
    <property type="entry name" value="LigB-like"/>
    <property type="match status" value="1"/>
</dbReference>
<dbReference type="InterPro" id="IPR004183">
    <property type="entry name" value="Xdiol_dOase_suB"/>
</dbReference>
<dbReference type="InterPro" id="IPR023473">
    <property type="entry name" value="AMMECR1"/>
</dbReference>
<dbReference type="CDD" id="cd07951">
    <property type="entry name" value="ED_3B_N_AMMECR1"/>
    <property type="match status" value="1"/>
</dbReference>
<dbReference type="SUPFAM" id="SSF53213">
    <property type="entry name" value="LigB-like"/>
    <property type="match status" value="1"/>
</dbReference>
<dbReference type="EMBL" id="JAMZFV010000010">
    <property type="protein sequence ID" value="MCP1110191.1"/>
    <property type="molecule type" value="Genomic_DNA"/>
</dbReference>
<protein>
    <submittedName>
        <fullName evidence="2">AmmeMemoRadiSam system protein A</fullName>
    </submittedName>
</protein>
<dbReference type="InterPro" id="IPR027485">
    <property type="entry name" value="AMMECR1_N"/>
</dbReference>
<keyword evidence="3" id="KW-1185">Reference proteome</keyword>
<evidence type="ECO:0000313" key="2">
    <source>
        <dbReference type="EMBL" id="MCP1110191.1"/>
    </source>
</evidence>
<sequence length="461" mass="51680">MSILGTYMVPHPPLIIPEVGEGKERGVAEITTAFHHVAERISEQKPETIIVISPHQIMYRDYFHISPGKRAKGDFWDYGAEGITISADYDREFIANLEKLAIARDFPAGTEGEQTKRLDHGTMIPLYFINKYYRDYQVVRIGLSGLSLTEHYTLGQIIKETVQVLEKDVVIIASGDLSHRLKDSGPYGYNPAGPKYDQQIMEVMGSADFEKLFDFSETFLDEAGECGHRAFTIMAGTLDRTAVSSDALAYQGPFGVGYGICTYKPLEKDLSRNFKEQYLAKEKLWLDEHRTREDIYVKLARQAIELYVTTGQQLTLPEDLPSEFYETTAGTFVSLKKDGRLRGCIGTLQATKENLGEEIIENALSASTRDPRFDGVSEDELDKLIISVDVLGPMEAITSEADLDVKKYGVVVTSGYKRGLLLPNLEGIDTIAAQIKIAKNKASITEDEEYSLERFEVVRHE</sequence>
<evidence type="ECO:0000259" key="1">
    <source>
        <dbReference type="PROSITE" id="PS51112"/>
    </source>
</evidence>
<dbReference type="Gene3D" id="3.30.700.20">
    <property type="entry name" value="Hypothetical protein ph0010, domain 1"/>
    <property type="match status" value="1"/>
</dbReference>
<gene>
    <name evidence="2" type="primary">amrA</name>
    <name evidence="2" type="ORF">NK118_08005</name>
</gene>
<organism evidence="2 3">
    <name type="scientific">Ohessyouella blattaphilus</name>
    <dbReference type="NCBI Taxonomy" id="2949333"/>
    <lineage>
        <taxon>Bacteria</taxon>
        <taxon>Bacillati</taxon>
        <taxon>Bacillota</taxon>
        <taxon>Clostridia</taxon>
        <taxon>Lachnospirales</taxon>
        <taxon>Lachnospiraceae</taxon>
        <taxon>Ohessyouella</taxon>
    </lineage>
</organism>
<dbReference type="PANTHER" id="PTHR13016">
    <property type="entry name" value="AMMECR1 HOMOLOG"/>
    <property type="match status" value="1"/>
</dbReference>
<proteinExistence type="predicted"/>
<dbReference type="InterPro" id="IPR036071">
    <property type="entry name" value="AMMECR1_dom_sf"/>
</dbReference>
<dbReference type="NCBIfam" id="TIGR04336">
    <property type="entry name" value="AmmeMemoSam_B"/>
    <property type="match status" value="1"/>
</dbReference>
<dbReference type="PROSITE" id="PS51112">
    <property type="entry name" value="AMMECR1"/>
    <property type="match status" value="1"/>
</dbReference>
<accession>A0ABT1EKJ7</accession>
<dbReference type="PANTHER" id="PTHR13016:SF0">
    <property type="entry name" value="AMME SYNDROME CANDIDATE GENE 1 PROTEIN"/>
    <property type="match status" value="1"/>
</dbReference>
<evidence type="ECO:0000313" key="3">
    <source>
        <dbReference type="Proteomes" id="UP001523565"/>
    </source>
</evidence>
<name>A0ABT1EKJ7_9FIRM</name>
<dbReference type="Pfam" id="PF01871">
    <property type="entry name" value="AMMECR1"/>
    <property type="match status" value="1"/>
</dbReference>
<dbReference type="InterPro" id="IPR002733">
    <property type="entry name" value="AMMECR1_domain"/>
</dbReference>
<feature type="domain" description="AMMECR1" evidence="1">
    <location>
        <begin position="291"/>
        <end position="461"/>
    </location>
</feature>
<dbReference type="RefSeq" id="WP_262069072.1">
    <property type="nucleotide sequence ID" value="NZ_JAMXOC010000010.1"/>
</dbReference>
<dbReference type="NCBIfam" id="TIGR00296">
    <property type="entry name" value="TIGR00296 family protein"/>
    <property type="match status" value="1"/>
</dbReference>
<dbReference type="InterPro" id="IPR027623">
    <property type="entry name" value="AmmeMemoSam_A"/>
</dbReference>
<reference evidence="2 3" key="1">
    <citation type="journal article" date="2022" name="Genome Biol. Evol.">
        <title>Host diet, physiology and behaviors set the stage for Lachnospiraceae cladogenesis.</title>
        <authorList>
            <person name="Vera-Ponce De Leon A."/>
            <person name="Schneider M."/>
            <person name="Jahnes B.C."/>
            <person name="Sadowski V."/>
            <person name="Camuy-Velez L.A."/>
            <person name="Duan J."/>
            <person name="Sabree Z.L."/>
        </authorList>
    </citation>
    <scope>NUCLEOTIDE SEQUENCE [LARGE SCALE GENOMIC DNA]</scope>
    <source>
        <strain evidence="2 3">PAL227</strain>
    </source>
</reference>
<comment type="caution">
    <text evidence="2">The sequence shown here is derived from an EMBL/GenBank/DDBJ whole genome shotgun (WGS) entry which is preliminary data.</text>
</comment>